<dbReference type="InterPro" id="IPR014002">
    <property type="entry name" value="Agenet_dom_plant"/>
</dbReference>
<dbReference type="SMART" id="SM00743">
    <property type="entry name" value="Agenet"/>
    <property type="match status" value="1"/>
</dbReference>
<feature type="region of interest" description="Disordered" evidence="7">
    <location>
        <begin position="984"/>
        <end position="1035"/>
    </location>
</feature>
<evidence type="ECO:0000256" key="6">
    <source>
        <dbReference type="PROSITE-ProRule" id="PRU00146"/>
    </source>
</evidence>
<dbReference type="OrthoDB" id="1903104at2759"/>
<dbReference type="GO" id="GO:0003714">
    <property type="term" value="F:transcription corepressor activity"/>
    <property type="evidence" value="ECO:0007669"/>
    <property type="project" value="InterPro"/>
</dbReference>
<dbReference type="InterPro" id="IPR056511">
    <property type="entry name" value="IDM1_C"/>
</dbReference>
<dbReference type="InterPro" id="IPR042163">
    <property type="entry name" value="PHF12"/>
</dbReference>
<dbReference type="InterPro" id="IPR013083">
    <property type="entry name" value="Znf_RING/FYVE/PHD"/>
</dbReference>
<accession>A0A835H9X6</accession>
<keyword evidence="2" id="KW-0479">Metal-binding</keyword>
<evidence type="ECO:0000256" key="4">
    <source>
        <dbReference type="ARBA" id="ARBA00022833"/>
    </source>
</evidence>
<reference evidence="10 11" key="1">
    <citation type="submission" date="2020-10" db="EMBL/GenBank/DDBJ databases">
        <title>The Coptis chinensis genome and diversification of protoberbering-type alkaloids.</title>
        <authorList>
            <person name="Wang B."/>
            <person name="Shu S."/>
            <person name="Song C."/>
            <person name="Liu Y."/>
        </authorList>
    </citation>
    <scope>NUCLEOTIDE SEQUENCE [LARGE SCALE GENOMIC DNA]</scope>
    <source>
        <strain evidence="10">HL-2020</strain>
        <tissue evidence="10">Leaf</tissue>
    </source>
</reference>
<dbReference type="Pfam" id="PF16135">
    <property type="entry name" value="TDBD"/>
    <property type="match status" value="1"/>
</dbReference>
<keyword evidence="4" id="KW-0862">Zinc</keyword>
<evidence type="ECO:0000256" key="5">
    <source>
        <dbReference type="ARBA" id="ARBA00023242"/>
    </source>
</evidence>
<dbReference type="InterPro" id="IPR008395">
    <property type="entry name" value="Agenet-like_dom"/>
</dbReference>
<dbReference type="GO" id="GO:0005634">
    <property type="term" value="C:nucleus"/>
    <property type="evidence" value="ECO:0007669"/>
    <property type="project" value="UniProtKB-SubCell"/>
</dbReference>
<gene>
    <name evidence="10" type="ORF">IFM89_011264</name>
</gene>
<dbReference type="Pfam" id="PF05641">
    <property type="entry name" value="Agenet"/>
    <property type="match status" value="1"/>
</dbReference>
<dbReference type="InterPro" id="IPR019787">
    <property type="entry name" value="Znf_PHD-finger"/>
</dbReference>
<dbReference type="InterPro" id="IPR032308">
    <property type="entry name" value="TDBD"/>
</dbReference>
<organism evidence="10 11">
    <name type="scientific">Coptis chinensis</name>
    <dbReference type="NCBI Taxonomy" id="261450"/>
    <lineage>
        <taxon>Eukaryota</taxon>
        <taxon>Viridiplantae</taxon>
        <taxon>Streptophyta</taxon>
        <taxon>Embryophyta</taxon>
        <taxon>Tracheophyta</taxon>
        <taxon>Spermatophyta</taxon>
        <taxon>Magnoliopsida</taxon>
        <taxon>Ranunculales</taxon>
        <taxon>Ranunculaceae</taxon>
        <taxon>Coptidoideae</taxon>
        <taxon>Coptis</taxon>
    </lineage>
</organism>
<feature type="domain" description="PHD-type" evidence="8">
    <location>
        <begin position="1181"/>
        <end position="1226"/>
    </location>
</feature>
<protein>
    <submittedName>
        <fullName evidence="10">Uncharacterized protein</fullName>
    </submittedName>
</protein>
<comment type="subcellular location">
    <subcellularLocation>
        <location evidence="1">Nucleus</location>
    </subcellularLocation>
</comment>
<dbReference type="InterPro" id="IPR001965">
    <property type="entry name" value="Znf_PHD"/>
</dbReference>
<dbReference type="GO" id="GO:0016747">
    <property type="term" value="F:acyltransferase activity, transferring groups other than amino-acyl groups"/>
    <property type="evidence" value="ECO:0007669"/>
    <property type="project" value="InterPro"/>
</dbReference>
<evidence type="ECO:0000256" key="7">
    <source>
        <dbReference type="SAM" id="MobiDB-lite"/>
    </source>
</evidence>
<evidence type="ECO:0000259" key="9">
    <source>
        <dbReference type="PROSITE" id="PS51186"/>
    </source>
</evidence>
<dbReference type="SUPFAM" id="SSF57903">
    <property type="entry name" value="FYVE/PHD zinc finger"/>
    <property type="match status" value="2"/>
</dbReference>
<feature type="domain" description="N-acetyltransferase" evidence="9">
    <location>
        <begin position="1338"/>
        <end position="1477"/>
    </location>
</feature>
<dbReference type="GO" id="GO:0006357">
    <property type="term" value="P:regulation of transcription by RNA polymerase II"/>
    <property type="evidence" value="ECO:0007669"/>
    <property type="project" value="TreeGrafter"/>
</dbReference>
<dbReference type="InterPro" id="IPR011011">
    <property type="entry name" value="Znf_FYVE_PHD"/>
</dbReference>
<dbReference type="InterPro" id="IPR000182">
    <property type="entry name" value="GNAT_dom"/>
</dbReference>
<sequence>MVLPIIMHYTRKNKRKRKETKLHVKEKVEVRRVDESTKKKSWNSGTIVKSDDLVRYVRYDNIFLGDDSCTKQTESVSVSSILDGVDRVDSADDMDSLSLKHCRATIIRPIPPLLSVKELCYGLCVDVCINNVWWEGVIFDSEDGSEERLVFLPELCDEQKFCIGQLRITQEWNDRSGEWLRRGKWLFLECVEERKKGLSINLSVREIWFNLKGKEDFEKRIGDWICGTRSVWDVLVLEVVRGMYPELENGHNVIKLQDGGTKEVVLRDQEEKTHYVSNLADLKPGGVYSQVKRGKRTTKFVRKLYPEIDRNVIELQNGVNIPESPDGGIKAVVLWDQRQKTRSASKLAGVDVVVVKPTQVWTNSQIKRRKCGTTKSVGKTYPEIENSHNLMELQDAGTEEVVLGGQDGKTNSTSNLAEFEEDVDLKPEGVWTNSEVKRRKRRSSQVKRRKCGASEEVVSEGQVDYTSGPILQNEEKPIVLVEVVSEDQVDYTSGPILQNEEEPIVSEKVVLEDQVDYNSGHILKNEEKPIVSAVTSDSSSDDLTQWFKDMLMQDQECSANIISDNYQDSNLKKHVNVGSNDLAASLATKDLAVDPKSVTTGSIVSSGVDDSFLWVGDSRLEESPRIIVADCAANDCQKRDDQTFNVPHAEHYAQAGDANWQPAGTDVLPGAEQCPDAVQNYTEGGSCNRKSKDNNDNATFTEVRQHLAALGWKIECRKNELETKSKLFFRYIAQDGKTIYSLRDACRHHSEVIRNVRNQISQIRHQSLVTLPDKQLDCNNNALDSSLILEKKKADFYPPESKSPSLNPVSDDEDSIEVEYCPEAVTEWNDIGSDKSKVKLVNESRSTRDMTLRAKKHLLAVGWRLWYITKMKNKRELRYTSPKGKTYISLVKACEACINLGMLYTKQTLSGMNGSKKVKDPLNNEFFSSKTCVEAEKGSIQMSDESYFEPSGPSQSEEHLQFGNAHESEIGRCLELQNSSPRPLVSGFVHNPTSEHHQSSQDETKVATPRDRRSRKQVNHSGLPRKRKLQKSSKSLIKREAILDGSCETHMLRSHKRARKILEPSPVYYTPLTVLSLLIDNNVVPPRTKVYYTGRECPRMVEGRVCQEGIRCKCCKKVFSLSKFEAHAGSKSHQPAANIFLEDGRSLLQCQKQIIQANNLYCFAAESRERVKRDRSCDISDNICSLCHYGGELVLCDQCPSAFHLSCLDLNDLPEGQWFCPSCRCGICNQSEFNGDIQQFTEKTVLLCDQCEREYHVGCTRQKSPVTAESFSKGNWFCSEKCEKIFVGLHQLLGKPIAAGDNSLTWTMLKSFKGDSQLASDSETTIEHHCKLNVALGVMHECFEPVKDLYTKKDIVEDVVFNKWSELKRLNFWGFYTVLLEKDDELVSVASVRIYGDKVAEVPLVGTRFQYRQRGMCRILMDVLEKKLAELGVEKLVLPAVPQTLHAWTTSFGFSKMTSSERLTFLDYTFLDFQDMTMCQKILRKAPESLELTVSSRVEEEECTRVGDEINLTCQDKHVVSEGIQAEHIKQSKGVENAISVPHSRDNRES</sequence>
<dbReference type="PROSITE" id="PS51186">
    <property type="entry name" value="GNAT"/>
    <property type="match status" value="1"/>
</dbReference>
<dbReference type="Proteomes" id="UP000631114">
    <property type="component" value="Unassembled WGS sequence"/>
</dbReference>
<name>A0A835H9X6_9MAGN</name>
<proteinExistence type="predicted"/>
<dbReference type="Gene3D" id="3.30.40.10">
    <property type="entry name" value="Zinc/RING finger domain, C3HC4 (zinc finger)"/>
    <property type="match status" value="2"/>
</dbReference>
<dbReference type="PANTHER" id="PTHR46309">
    <property type="entry name" value="PHD FINGER PROTEIN 12"/>
    <property type="match status" value="1"/>
</dbReference>
<evidence type="ECO:0000313" key="10">
    <source>
        <dbReference type="EMBL" id="KAF9596435.1"/>
    </source>
</evidence>
<keyword evidence="3 6" id="KW-0863">Zinc-finger</keyword>
<evidence type="ECO:0000259" key="8">
    <source>
        <dbReference type="PROSITE" id="PS50016"/>
    </source>
</evidence>
<dbReference type="EMBL" id="JADFTS010000007">
    <property type="protein sequence ID" value="KAF9596435.1"/>
    <property type="molecule type" value="Genomic_DNA"/>
</dbReference>
<evidence type="ECO:0000256" key="1">
    <source>
        <dbReference type="ARBA" id="ARBA00004123"/>
    </source>
</evidence>
<dbReference type="CDD" id="cd04301">
    <property type="entry name" value="NAT_SF"/>
    <property type="match status" value="1"/>
</dbReference>
<dbReference type="Pfam" id="PF23011">
    <property type="entry name" value="PHD-1st_NSD"/>
    <property type="match status" value="1"/>
</dbReference>
<feature type="compositionally biased region" description="Basic residues" evidence="7">
    <location>
        <begin position="1012"/>
        <end position="1031"/>
    </location>
</feature>
<dbReference type="InterPro" id="IPR059153">
    <property type="entry name" value="NSD_PHD-1st"/>
</dbReference>
<dbReference type="SMART" id="SM00249">
    <property type="entry name" value="PHD"/>
    <property type="match status" value="2"/>
</dbReference>
<keyword evidence="5" id="KW-0539">Nucleus</keyword>
<feature type="compositionally biased region" description="Basic and acidic residues" evidence="7">
    <location>
        <begin position="993"/>
        <end position="1011"/>
    </location>
</feature>
<evidence type="ECO:0000256" key="3">
    <source>
        <dbReference type="ARBA" id="ARBA00022771"/>
    </source>
</evidence>
<feature type="compositionally biased region" description="Basic residues" evidence="7">
    <location>
        <begin position="439"/>
        <end position="451"/>
    </location>
</feature>
<dbReference type="GO" id="GO:0008270">
    <property type="term" value="F:zinc ion binding"/>
    <property type="evidence" value="ECO:0007669"/>
    <property type="project" value="UniProtKB-KW"/>
</dbReference>
<dbReference type="PANTHER" id="PTHR46309:SF12">
    <property type="entry name" value="GB|AAC80581.1"/>
    <property type="match status" value="1"/>
</dbReference>
<evidence type="ECO:0000256" key="2">
    <source>
        <dbReference type="ARBA" id="ARBA00022723"/>
    </source>
</evidence>
<dbReference type="Pfam" id="PF23209">
    <property type="entry name" value="IDM1_C"/>
    <property type="match status" value="1"/>
</dbReference>
<dbReference type="SUPFAM" id="SSF55729">
    <property type="entry name" value="Acyl-CoA N-acyltransferases (Nat)"/>
    <property type="match status" value="1"/>
</dbReference>
<dbReference type="InterPro" id="IPR016181">
    <property type="entry name" value="Acyl_CoA_acyltransferase"/>
</dbReference>
<dbReference type="Pfam" id="PF22970">
    <property type="entry name" value="DUF7028"/>
    <property type="match status" value="2"/>
</dbReference>
<keyword evidence="11" id="KW-1185">Reference proteome</keyword>
<dbReference type="PROSITE" id="PS50016">
    <property type="entry name" value="ZF_PHD_2"/>
    <property type="match status" value="1"/>
</dbReference>
<comment type="caution">
    <text evidence="10">The sequence shown here is derived from an EMBL/GenBank/DDBJ whole genome shotgun (WGS) entry which is preliminary data.</text>
</comment>
<dbReference type="InterPro" id="IPR054292">
    <property type="entry name" value="DUF7028"/>
</dbReference>
<feature type="region of interest" description="Disordered" evidence="7">
    <location>
        <begin position="439"/>
        <end position="459"/>
    </location>
</feature>
<evidence type="ECO:0000313" key="11">
    <source>
        <dbReference type="Proteomes" id="UP000631114"/>
    </source>
</evidence>
<dbReference type="Gene3D" id="3.40.630.30">
    <property type="match status" value="1"/>
</dbReference>